<dbReference type="Proteomes" id="UP000326354">
    <property type="component" value="Chromosome"/>
</dbReference>
<evidence type="ECO:0000313" key="2">
    <source>
        <dbReference type="EMBL" id="BBM85177.1"/>
    </source>
</evidence>
<gene>
    <name evidence="2" type="ORF">UABAM_03540</name>
</gene>
<dbReference type="Gene3D" id="3.40.50.720">
    <property type="entry name" value="NAD(P)-binding Rossmann-like Domain"/>
    <property type="match status" value="1"/>
</dbReference>
<dbReference type="SUPFAM" id="SSF51735">
    <property type="entry name" value="NAD(P)-binding Rossmann-fold domains"/>
    <property type="match status" value="1"/>
</dbReference>
<dbReference type="EMBL" id="AP019860">
    <property type="protein sequence ID" value="BBM85177.1"/>
    <property type="molecule type" value="Genomic_DNA"/>
</dbReference>
<evidence type="ECO:0000313" key="3">
    <source>
        <dbReference type="Proteomes" id="UP000326354"/>
    </source>
</evidence>
<dbReference type="InterPro" id="IPR002347">
    <property type="entry name" value="SDR_fam"/>
</dbReference>
<keyword evidence="3" id="KW-1185">Reference proteome</keyword>
<name>A0A5S9F3W6_UABAM</name>
<dbReference type="AlphaFoldDB" id="A0A5S9F3W6"/>
<sequence length="84" mass="9285">MSHEPRATSQEPRATKPRAKSKYVFSPTISQIVLGILYLKAKQAIKATPSSAYSMAKAGLHSFTQHLAMELGDDNIRVNLFLPQ</sequence>
<accession>A0A5S9F3W6</accession>
<dbReference type="InterPro" id="IPR036291">
    <property type="entry name" value="NAD(P)-bd_dom_sf"/>
</dbReference>
<dbReference type="KEGG" id="uam:UABAM_03540"/>
<reference evidence="2 3" key="1">
    <citation type="submission" date="2019-08" db="EMBL/GenBank/DDBJ databases">
        <title>Complete genome sequence of Candidatus Uab amorphum.</title>
        <authorList>
            <person name="Shiratori T."/>
            <person name="Suzuki S."/>
            <person name="Kakizawa Y."/>
            <person name="Ishida K."/>
        </authorList>
    </citation>
    <scope>NUCLEOTIDE SEQUENCE [LARGE SCALE GENOMIC DNA]</scope>
    <source>
        <strain evidence="2 3">SRT547</strain>
    </source>
</reference>
<dbReference type="InterPro" id="IPR020904">
    <property type="entry name" value="Sc_DH/Rdtase_CS"/>
</dbReference>
<feature type="region of interest" description="Disordered" evidence="1">
    <location>
        <begin position="1"/>
        <end position="21"/>
    </location>
</feature>
<organism evidence="2 3">
    <name type="scientific">Uabimicrobium amorphum</name>
    <dbReference type="NCBI Taxonomy" id="2596890"/>
    <lineage>
        <taxon>Bacteria</taxon>
        <taxon>Pseudomonadati</taxon>
        <taxon>Planctomycetota</taxon>
        <taxon>Candidatus Uabimicrobiia</taxon>
        <taxon>Candidatus Uabimicrobiales</taxon>
        <taxon>Candidatus Uabimicrobiaceae</taxon>
        <taxon>Candidatus Uabimicrobium</taxon>
    </lineage>
</organism>
<proteinExistence type="predicted"/>
<dbReference type="PROSITE" id="PS00061">
    <property type="entry name" value="ADH_SHORT"/>
    <property type="match status" value="1"/>
</dbReference>
<evidence type="ECO:0000256" key="1">
    <source>
        <dbReference type="SAM" id="MobiDB-lite"/>
    </source>
</evidence>
<dbReference type="PRINTS" id="PR00081">
    <property type="entry name" value="GDHRDH"/>
</dbReference>
<protein>
    <submittedName>
        <fullName evidence="2">Glucose-1-dehydrogenase</fullName>
    </submittedName>
</protein>
<dbReference type="Pfam" id="PF13561">
    <property type="entry name" value="adh_short_C2"/>
    <property type="match status" value="1"/>
</dbReference>